<evidence type="ECO:0000259" key="2">
    <source>
        <dbReference type="Pfam" id="PF25597"/>
    </source>
</evidence>
<dbReference type="InterPro" id="IPR057670">
    <property type="entry name" value="SH3_retrovirus"/>
</dbReference>
<feature type="domain" description="Retroviral polymerase SH3-like" evidence="2">
    <location>
        <begin position="96"/>
        <end position="159"/>
    </location>
</feature>
<comment type="caution">
    <text evidence="3">The sequence shown here is derived from an EMBL/GenBank/DDBJ whole genome shotgun (WGS) entry which is preliminary data.</text>
</comment>
<sequence length="433" mass="48164">MSLRNFIGSRASFTILLPHTLLSRIPSQNAATEQQVKKLALSLNTTIFQLLSGGKAVSTAVLYENITPMKRLKWVTPHFMWFGINFNISRLRSFGCRAYINIPKERRVGKFGDTAKHGILVGYQYRQGIHNWRILTSGNRVEFSHDVVFDEAVFPGISPDSLADPLFSSIFDEEDSASLLSSHPSPVLIPEPVPLEDPPVDSAEPAAEENLTPAFSSLPTPKPGFDYVPASQPAPREISSTIDPANIITTKRRAHIANSILTTQPFYEAIFAMAATVSDSPSVPKTNGATNTLHVVVLPSAKKHPGDFNWLIQKKIKHHRVSSDNRVLKPKKTAFHNNIFREANRHSNLQVYFAGRRPLRIRKGYPAGVVNRQPLIVIYILAAARPTFPASLLEDFTIYHIGHRLRLCENGSFRNIVESSLPDVADQSPLRSP</sequence>
<reference evidence="3 4" key="1">
    <citation type="submission" date="2017-12" db="EMBL/GenBank/DDBJ databases">
        <title>Gene loss provides genomic basis for host adaptation in cereal stripe rust fungi.</title>
        <authorList>
            <person name="Xia C."/>
        </authorList>
    </citation>
    <scope>NUCLEOTIDE SEQUENCE [LARGE SCALE GENOMIC DNA]</scope>
    <source>
        <strain evidence="3 4">93TX-2</strain>
    </source>
</reference>
<reference evidence="4" key="3">
    <citation type="journal article" date="2018" name="Mol. Plant Microbe Interact.">
        <title>Genome sequence resources for the wheat stripe rust pathogen (Puccinia striiformis f. sp. tritici) and the barley stripe rust pathogen (Puccinia striiformis f. sp. hordei).</title>
        <authorList>
            <person name="Xia C."/>
            <person name="Wang M."/>
            <person name="Yin C."/>
            <person name="Cornejo O.E."/>
            <person name="Hulbert S.H."/>
            <person name="Chen X."/>
        </authorList>
    </citation>
    <scope>NUCLEOTIDE SEQUENCE [LARGE SCALE GENOMIC DNA]</scope>
    <source>
        <strain evidence="4">93TX-2</strain>
    </source>
</reference>
<dbReference type="Pfam" id="PF25597">
    <property type="entry name" value="SH3_retrovirus"/>
    <property type="match status" value="1"/>
</dbReference>
<feature type="region of interest" description="Disordered" evidence="1">
    <location>
        <begin position="188"/>
        <end position="227"/>
    </location>
</feature>
<dbReference type="OrthoDB" id="3053679at2759"/>
<dbReference type="VEuPathDB" id="FungiDB:PSHT_13526"/>
<dbReference type="VEuPathDB" id="FungiDB:PSTT_01128"/>
<organism evidence="3 4">
    <name type="scientific">Puccinia striiformis</name>
    <dbReference type="NCBI Taxonomy" id="27350"/>
    <lineage>
        <taxon>Eukaryota</taxon>
        <taxon>Fungi</taxon>
        <taxon>Dikarya</taxon>
        <taxon>Basidiomycota</taxon>
        <taxon>Pucciniomycotina</taxon>
        <taxon>Pucciniomycetes</taxon>
        <taxon>Pucciniales</taxon>
        <taxon>Pucciniaceae</taxon>
        <taxon>Puccinia</taxon>
    </lineage>
</organism>
<dbReference type="EMBL" id="PKSM01000272">
    <property type="protein sequence ID" value="POV99476.1"/>
    <property type="molecule type" value="Genomic_DNA"/>
</dbReference>
<dbReference type="Proteomes" id="UP000238274">
    <property type="component" value="Unassembled WGS sequence"/>
</dbReference>
<keyword evidence="4" id="KW-1185">Reference proteome</keyword>
<protein>
    <recommendedName>
        <fullName evidence="2">Retroviral polymerase SH3-like domain-containing protein</fullName>
    </recommendedName>
</protein>
<reference evidence="4" key="2">
    <citation type="journal article" date="2018" name="BMC Genomics">
        <title>Genomic insights into host adaptation between the wheat stripe rust pathogen (Puccinia striiformis f. sp. tritici) and the barley stripe rust pathogen (Puccinia striiformis f. sp. hordei).</title>
        <authorList>
            <person name="Xia C."/>
            <person name="Wang M."/>
            <person name="Yin C."/>
            <person name="Cornejo O.E."/>
            <person name="Hulbert S.H."/>
            <person name="Chen X."/>
        </authorList>
    </citation>
    <scope>NUCLEOTIDE SEQUENCE [LARGE SCALE GENOMIC DNA]</scope>
    <source>
        <strain evidence="4">93TX-2</strain>
    </source>
</reference>
<evidence type="ECO:0000313" key="4">
    <source>
        <dbReference type="Proteomes" id="UP000238274"/>
    </source>
</evidence>
<name>A0A2S4UQG2_9BASI</name>
<evidence type="ECO:0000313" key="3">
    <source>
        <dbReference type="EMBL" id="POV99476.1"/>
    </source>
</evidence>
<feature type="compositionally biased region" description="Pro residues" evidence="1">
    <location>
        <begin position="188"/>
        <end position="197"/>
    </location>
</feature>
<dbReference type="AlphaFoldDB" id="A0A2S4UQG2"/>
<proteinExistence type="predicted"/>
<accession>A0A2S4UQG2</accession>
<gene>
    <name evidence="3" type="ORF">PSHT_13526</name>
</gene>
<evidence type="ECO:0000256" key="1">
    <source>
        <dbReference type="SAM" id="MobiDB-lite"/>
    </source>
</evidence>